<dbReference type="GO" id="GO:0080090">
    <property type="term" value="P:regulation of primary metabolic process"/>
    <property type="evidence" value="ECO:0007669"/>
    <property type="project" value="UniProtKB-ARBA"/>
</dbReference>
<keyword evidence="2" id="KW-0645">Protease</keyword>
<evidence type="ECO:0000256" key="4">
    <source>
        <dbReference type="ARBA" id="ARBA00022807"/>
    </source>
</evidence>
<feature type="compositionally biased region" description="Low complexity" evidence="5">
    <location>
        <begin position="169"/>
        <end position="186"/>
    </location>
</feature>
<evidence type="ECO:0000313" key="8">
    <source>
        <dbReference type="Proteomes" id="UP001519460"/>
    </source>
</evidence>
<feature type="region of interest" description="Disordered" evidence="5">
    <location>
        <begin position="1"/>
        <end position="56"/>
    </location>
</feature>
<dbReference type="PROSITE" id="PS50600">
    <property type="entry name" value="ULP_PROTEASE"/>
    <property type="match status" value="1"/>
</dbReference>
<comment type="similarity">
    <text evidence="1">Belongs to the peptidase C48 family.</text>
</comment>
<protein>
    <recommendedName>
        <fullName evidence="6">Ubiquitin-like protease family profile domain-containing protein</fullName>
    </recommendedName>
</protein>
<evidence type="ECO:0000256" key="2">
    <source>
        <dbReference type="ARBA" id="ARBA00022670"/>
    </source>
</evidence>
<evidence type="ECO:0000259" key="6">
    <source>
        <dbReference type="PROSITE" id="PS50600"/>
    </source>
</evidence>
<keyword evidence="4" id="KW-0788">Thiol protease</keyword>
<keyword evidence="8" id="KW-1185">Reference proteome</keyword>
<evidence type="ECO:0000313" key="7">
    <source>
        <dbReference type="EMBL" id="KAK7483950.1"/>
    </source>
</evidence>
<dbReference type="GO" id="GO:0060255">
    <property type="term" value="P:regulation of macromolecule metabolic process"/>
    <property type="evidence" value="ECO:0007669"/>
    <property type="project" value="UniProtKB-ARBA"/>
</dbReference>
<dbReference type="Gene3D" id="3.40.395.10">
    <property type="entry name" value="Adenoviral Proteinase, Chain A"/>
    <property type="match status" value="1"/>
</dbReference>
<evidence type="ECO:0000256" key="1">
    <source>
        <dbReference type="ARBA" id="ARBA00005234"/>
    </source>
</evidence>
<dbReference type="Proteomes" id="UP001519460">
    <property type="component" value="Unassembled WGS sequence"/>
</dbReference>
<organism evidence="7 8">
    <name type="scientific">Batillaria attramentaria</name>
    <dbReference type="NCBI Taxonomy" id="370345"/>
    <lineage>
        <taxon>Eukaryota</taxon>
        <taxon>Metazoa</taxon>
        <taxon>Spiralia</taxon>
        <taxon>Lophotrochozoa</taxon>
        <taxon>Mollusca</taxon>
        <taxon>Gastropoda</taxon>
        <taxon>Caenogastropoda</taxon>
        <taxon>Sorbeoconcha</taxon>
        <taxon>Cerithioidea</taxon>
        <taxon>Batillariidae</taxon>
        <taxon>Batillaria</taxon>
    </lineage>
</organism>
<dbReference type="PANTHER" id="PTHR12606:SF141">
    <property type="entry name" value="GH15225P-RELATED"/>
    <property type="match status" value="1"/>
</dbReference>
<feature type="region of interest" description="Disordered" evidence="5">
    <location>
        <begin position="118"/>
        <end position="195"/>
    </location>
</feature>
<comment type="caution">
    <text evidence="7">The sequence shown here is derived from an EMBL/GenBank/DDBJ whole genome shotgun (WGS) entry which is preliminary data.</text>
</comment>
<dbReference type="FunFam" id="3.40.395.10:FF:000001">
    <property type="entry name" value="Sentrin-specific protease 1"/>
    <property type="match status" value="1"/>
</dbReference>
<dbReference type="GO" id="GO:0008234">
    <property type="term" value="F:cysteine-type peptidase activity"/>
    <property type="evidence" value="ECO:0007669"/>
    <property type="project" value="UniProtKB-KW"/>
</dbReference>
<keyword evidence="3" id="KW-0378">Hydrolase</keyword>
<dbReference type="PANTHER" id="PTHR12606">
    <property type="entry name" value="SENTRIN/SUMO-SPECIFIC PROTEASE"/>
    <property type="match status" value="1"/>
</dbReference>
<sequence length="648" mass="73614">MFKSFSDSIRSFLHPKSNEAGQSPERKRKRPSAEIEDDDSDVEIVSVKKPRTDASNSNPGFFSMLAIPMNMMSEWVRKKITYQDPFHSRPIHRGDNSWHNSDVGQEVERQRLLPGSMSTVPSARAVSTNGSSSHSYTQGVDSLARPSIHTRNGAGVNGDMCAITRQPNAGSSAQSSRRSSVSSSRAGHQGKRSTVEQCVQLKEREEYLKLLQQHTTVDLGYHGHHTGPTPSDSRQHVSNNDHQIHRLASHSSVPYSDSSQLLGSFGVNSTRPPQRIRATPNRVLQASTSLTSYTVDGPNMSSAVDTFLVPRIPGRGVHPQSTPLSRRTQRHKQQTEPESGQARDPQTDGETSRTQGTRENKYAAAEKERLMLIKEAEIKKKLLEERRQGRLGNLDKKLRDQMRLFDEEPEVIEETPLPEVPEEKKLPPLTEEMEREVKVALDGGPPTQVLVEGFRLQITRADMATLRGLNWLNDEVINFYMNLLTERGEQEGFYKTYTFNTFFYPKLVSGGHAAVRRWTRKVDIFAHHYLVIPVHLGVHWCLCVVFVKQKKICYYDSMGGNNDQCLNAVRQYLYDESLEKRKEQLDLTQWTTEVVKDIPQQMNGSDCGMFSCMYAETITRGAKITFTQKDMPYFRRRMVYEILKKKLL</sequence>
<feature type="region of interest" description="Disordered" evidence="5">
    <location>
        <begin position="219"/>
        <end position="239"/>
    </location>
</feature>
<evidence type="ECO:0000256" key="5">
    <source>
        <dbReference type="SAM" id="MobiDB-lite"/>
    </source>
</evidence>
<dbReference type="InterPro" id="IPR038765">
    <property type="entry name" value="Papain-like_cys_pep_sf"/>
</dbReference>
<feature type="compositionally biased region" description="Polar residues" evidence="5">
    <location>
        <begin position="228"/>
        <end position="239"/>
    </location>
</feature>
<name>A0ABD0KA41_9CAEN</name>
<feature type="region of interest" description="Disordered" evidence="5">
    <location>
        <begin position="310"/>
        <end position="363"/>
    </location>
</feature>
<dbReference type="InterPro" id="IPR003653">
    <property type="entry name" value="Peptidase_C48_C"/>
</dbReference>
<evidence type="ECO:0000256" key="3">
    <source>
        <dbReference type="ARBA" id="ARBA00022801"/>
    </source>
</evidence>
<reference evidence="7 8" key="1">
    <citation type="journal article" date="2023" name="Sci. Data">
        <title>Genome assembly of the Korean intertidal mud-creeper Batillaria attramentaria.</title>
        <authorList>
            <person name="Patra A.K."/>
            <person name="Ho P.T."/>
            <person name="Jun S."/>
            <person name="Lee S.J."/>
            <person name="Kim Y."/>
            <person name="Won Y.J."/>
        </authorList>
    </citation>
    <scope>NUCLEOTIDE SEQUENCE [LARGE SCALE GENOMIC DNA]</scope>
    <source>
        <strain evidence="7">Wonlab-2016</strain>
    </source>
</reference>
<dbReference type="AlphaFoldDB" id="A0ABD0KA41"/>
<proteinExistence type="inferred from homology"/>
<gene>
    <name evidence="7" type="ORF">BaRGS_00024834</name>
</gene>
<feature type="compositionally biased region" description="Polar residues" evidence="5">
    <location>
        <begin position="118"/>
        <end position="140"/>
    </location>
</feature>
<feature type="domain" description="Ubiquitin-like protease family profile" evidence="6">
    <location>
        <begin position="456"/>
        <end position="618"/>
    </location>
</feature>
<dbReference type="SUPFAM" id="SSF54001">
    <property type="entry name" value="Cysteine proteinases"/>
    <property type="match status" value="1"/>
</dbReference>
<dbReference type="Pfam" id="PF02902">
    <property type="entry name" value="Peptidase_C48"/>
    <property type="match status" value="1"/>
</dbReference>
<dbReference type="GO" id="GO:0006508">
    <property type="term" value="P:proteolysis"/>
    <property type="evidence" value="ECO:0007669"/>
    <property type="project" value="UniProtKB-KW"/>
</dbReference>
<accession>A0ABD0KA41</accession>
<dbReference type="EMBL" id="JACVVK020000218">
    <property type="protein sequence ID" value="KAK7483950.1"/>
    <property type="molecule type" value="Genomic_DNA"/>
</dbReference>